<protein>
    <submittedName>
        <fullName evidence="1">Uncharacterized protein</fullName>
    </submittedName>
</protein>
<reference evidence="1" key="2">
    <citation type="submission" date="2021-01" db="EMBL/GenBank/DDBJ databases">
        <authorList>
            <person name="Schikora-Tamarit M.A."/>
        </authorList>
    </citation>
    <scope>NUCLEOTIDE SEQUENCE</scope>
    <source>
        <strain evidence="1">NCAIM Y.01608</strain>
    </source>
</reference>
<evidence type="ECO:0000313" key="1">
    <source>
        <dbReference type="EMBL" id="KAH3669629.1"/>
    </source>
</evidence>
<name>A0A1B7SKS4_9ASCO</name>
<keyword evidence="2" id="KW-1185">Reference proteome</keyword>
<accession>A0A1B7SKS4</accession>
<gene>
    <name evidence="1" type="ORF">OGATHE_002441</name>
</gene>
<organism evidence="1 2">
    <name type="scientific">Ogataea polymorpha</name>
    <dbReference type="NCBI Taxonomy" id="460523"/>
    <lineage>
        <taxon>Eukaryota</taxon>
        <taxon>Fungi</taxon>
        <taxon>Dikarya</taxon>
        <taxon>Ascomycota</taxon>
        <taxon>Saccharomycotina</taxon>
        <taxon>Pichiomycetes</taxon>
        <taxon>Pichiales</taxon>
        <taxon>Pichiaceae</taxon>
        <taxon>Ogataea</taxon>
    </lineage>
</organism>
<dbReference type="Proteomes" id="UP000788993">
    <property type="component" value="Unassembled WGS sequence"/>
</dbReference>
<reference evidence="1" key="1">
    <citation type="journal article" date="2021" name="Open Biol.">
        <title>Shared evolutionary footprints suggest mitochondrial oxidative damage underlies multiple complex I losses in fungi.</title>
        <authorList>
            <person name="Schikora-Tamarit M.A."/>
            <person name="Marcet-Houben M."/>
            <person name="Nosek J."/>
            <person name="Gabaldon T."/>
        </authorList>
    </citation>
    <scope>NUCLEOTIDE SEQUENCE</scope>
    <source>
        <strain evidence="1">NCAIM Y.01608</strain>
    </source>
</reference>
<proteinExistence type="predicted"/>
<evidence type="ECO:0000313" key="2">
    <source>
        <dbReference type="Proteomes" id="UP000788993"/>
    </source>
</evidence>
<dbReference type="AlphaFoldDB" id="A0A1B7SKS4"/>
<dbReference type="RefSeq" id="XP_018211901.1">
    <property type="nucleotide sequence ID" value="XM_018353782.1"/>
</dbReference>
<dbReference type="GO" id="GO:0032543">
    <property type="term" value="P:mitochondrial translation"/>
    <property type="evidence" value="ECO:0007669"/>
    <property type="project" value="TreeGrafter"/>
</dbReference>
<sequence>MLAFRAQPPKAQVVRVSQVRYNRVLAYPSYTTKGYIPPSRGGRKQTVFKKLMDEFLGHKNYKGQYYDNRFAFLKQNHSTNYIDRRFAEGKTKLFAEQSEEGGAYEERPLSEPKDQLRPFSLNRFTVTNTMVSKDMKKQLVSEVLDEGKPLLEVAVKYKMKIQRIEALVKLHQIEMQYQEEGKITPTMEKFADVMYKAFPLFDPEAHGENLTEIPIPSETLHSRFVTIAESEPFGPVDAAKEFGLEPAAETLRKVTEEGEHALSVTNNTKVHKTFVAPMHEGDRVAYKFTDVKVGEVGYRYGKPYRDNRKDRKYAFDNAGKMYPVLE</sequence>
<dbReference type="InterPro" id="IPR021036">
    <property type="entry name" value="Ribosomal_mS45"/>
</dbReference>
<dbReference type="GO" id="GO:0005763">
    <property type="term" value="C:mitochondrial small ribosomal subunit"/>
    <property type="evidence" value="ECO:0007669"/>
    <property type="project" value="EnsemblFungi"/>
</dbReference>
<dbReference type="PANTHER" id="PTHR28158">
    <property type="entry name" value="37S RIBOSOMAL PROTEIN S35, MITOCHONDRIAL"/>
    <property type="match status" value="1"/>
</dbReference>
<dbReference type="PANTHER" id="PTHR28158:SF1">
    <property type="entry name" value="SMALL RIBOSOMAL SUBUNIT PROTEIN MS45"/>
    <property type="match status" value="1"/>
</dbReference>
<dbReference type="EMBL" id="JAEUBD010000983">
    <property type="protein sequence ID" value="KAH3669629.1"/>
    <property type="molecule type" value="Genomic_DNA"/>
</dbReference>
<dbReference type="Pfam" id="PF12298">
    <property type="entry name" value="Bot1p"/>
    <property type="match status" value="1"/>
</dbReference>
<dbReference type="GO" id="GO:0003735">
    <property type="term" value="F:structural constituent of ribosome"/>
    <property type="evidence" value="ECO:0007669"/>
    <property type="project" value="EnsemblFungi"/>
</dbReference>
<comment type="caution">
    <text evidence="1">The sequence shown here is derived from an EMBL/GenBank/DDBJ whole genome shotgun (WGS) entry which is preliminary data.</text>
</comment>